<gene>
    <name evidence="2" type="ORF">Ctob_000534</name>
</gene>
<proteinExistence type="predicted"/>
<evidence type="ECO:0000313" key="2">
    <source>
        <dbReference type="EMBL" id="KOO21597.1"/>
    </source>
</evidence>
<dbReference type="AlphaFoldDB" id="A0A0M0J5J3"/>
<protein>
    <submittedName>
        <fullName evidence="2">Uncharacterized protein</fullName>
    </submittedName>
</protein>
<reference evidence="3" key="1">
    <citation type="journal article" date="2015" name="PLoS Genet.">
        <title>Genome Sequence and Transcriptome Analyses of Chrysochromulina tobin: Metabolic Tools for Enhanced Algal Fitness in the Prominent Order Prymnesiales (Haptophyceae).</title>
        <authorList>
            <person name="Hovde B.T."/>
            <person name="Deodato C.R."/>
            <person name="Hunsperger H.M."/>
            <person name="Ryken S.A."/>
            <person name="Yost W."/>
            <person name="Jha R.K."/>
            <person name="Patterson J."/>
            <person name="Monnat R.J. Jr."/>
            <person name="Barlow S.B."/>
            <person name="Starkenburg S.R."/>
            <person name="Cattolico R.A."/>
        </authorList>
    </citation>
    <scope>NUCLEOTIDE SEQUENCE</scope>
    <source>
        <strain evidence="3">CCMP291</strain>
    </source>
</reference>
<feature type="compositionally biased region" description="Basic and acidic residues" evidence="1">
    <location>
        <begin position="160"/>
        <end position="169"/>
    </location>
</feature>
<evidence type="ECO:0000256" key="1">
    <source>
        <dbReference type="SAM" id="MobiDB-lite"/>
    </source>
</evidence>
<keyword evidence="3" id="KW-1185">Reference proteome</keyword>
<feature type="region of interest" description="Disordered" evidence="1">
    <location>
        <begin position="157"/>
        <end position="179"/>
    </location>
</feature>
<evidence type="ECO:0000313" key="3">
    <source>
        <dbReference type="Proteomes" id="UP000037460"/>
    </source>
</evidence>
<sequence>MMTTALTSAALAAHDSAVAAVVEPAEDESAYLSGLIDAEASAARHEHVQALLREYEELLTLSPEQASGWQQRRERTSALRVQKAWRRRSLRRRHAFMMQHNELQRRTKAATTIQRVQRMRQRVVNDAAPAFSKEDIDRVQKEIVERTLTMAKEMRKARKARDEWRERKGGGPQPPLPRWSTTPDWLAELQNRPAFASPIAKELREDALRGVQMANDTKEIVRQLQSWPRLRGSIHANAVRHDIMRTQAAALYAQLSRPPQLPPPPKVRSMSPASADSIRGLDPSILPPIPPSKPHILKAHQRALKMAKVAVEEEERRKARESGVSNTAYAAAAAVRAAPVGSFARNSTLVLECQEILAQTGQTLSAAEVLWLQSVEQYS</sequence>
<dbReference type="EMBL" id="JWZX01003350">
    <property type="protein sequence ID" value="KOO21597.1"/>
    <property type="molecule type" value="Genomic_DNA"/>
</dbReference>
<comment type="caution">
    <text evidence="2">The sequence shown here is derived from an EMBL/GenBank/DDBJ whole genome shotgun (WGS) entry which is preliminary data.</text>
</comment>
<dbReference type="Proteomes" id="UP000037460">
    <property type="component" value="Unassembled WGS sequence"/>
</dbReference>
<accession>A0A0M0J5J3</accession>
<organism evidence="2 3">
    <name type="scientific">Chrysochromulina tobinii</name>
    <dbReference type="NCBI Taxonomy" id="1460289"/>
    <lineage>
        <taxon>Eukaryota</taxon>
        <taxon>Haptista</taxon>
        <taxon>Haptophyta</taxon>
        <taxon>Prymnesiophyceae</taxon>
        <taxon>Prymnesiales</taxon>
        <taxon>Chrysochromulinaceae</taxon>
        <taxon>Chrysochromulina</taxon>
    </lineage>
</organism>
<name>A0A0M0J5J3_9EUKA</name>